<dbReference type="InterPro" id="IPR041921">
    <property type="entry name" value="NuoE_N"/>
</dbReference>
<dbReference type="SUPFAM" id="SSF52833">
    <property type="entry name" value="Thioredoxin-like"/>
    <property type="match status" value="1"/>
</dbReference>
<evidence type="ECO:0000313" key="9">
    <source>
        <dbReference type="Proteomes" id="UP000055060"/>
    </source>
</evidence>
<dbReference type="PANTHER" id="PTHR43342:SF1">
    <property type="entry name" value="BIFURCATING [FEFE] HYDROGENASE GAMMA SUBUNIT"/>
    <property type="match status" value="1"/>
</dbReference>
<dbReference type="InterPro" id="IPR036249">
    <property type="entry name" value="Thioredoxin-like_sf"/>
</dbReference>
<evidence type="ECO:0000256" key="2">
    <source>
        <dbReference type="ARBA" id="ARBA00022714"/>
    </source>
</evidence>
<accession>A0A0S7BIT4</accession>
<evidence type="ECO:0000256" key="4">
    <source>
        <dbReference type="ARBA" id="ARBA00023004"/>
    </source>
</evidence>
<dbReference type="Gene3D" id="1.10.10.1590">
    <property type="entry name" value="NADH-quinone oxidoreductase subunit E"/>
    <property type="match status" value="1"/>
</dbReference>
<dbReference type="InterPro" id="IPR028431">
    <property type="entry name" value="NADP_DH_HndA-like"/>
</dbReference>
<dbReference type="CDD" id="cd03064">
    <property type="entry name" value="TRX_Fd_NuoE"/>
    <property type="match status" value="1"/>
</dbReference>
<evidence type="ECO:0000256" key="1">
    <source>
        <dbReference type="ARBA" id="ARBA00010643"/>
    </source>
</evidence>
<dbReference type="InterPro" id="IPR042128">
    <property type="entry name" value="NuoE_dom"/>
</dbReference>
<name>A0A0S7BIT4_9CHLR</name>
<feature type="binding site" evidence="7">
    <location>
        <position position="83"/>
    </location>
    <ligand>
        <name>[2Fe-2S] cluster</name>
        <dbReference type="ChEBI" id="CHEBI:190135"/>
    </ligand>
</feature>
<evidence type="ECO:0000256" key="5">
    <source>
        <dbReference type="ARBA" id="ARBA00023014"/>
    </source>
</evidence>
<sequence>MDISIDEIDQIINQEAFGEGSLIAALEAIQARYNFLPSEAIILASDRFGVPLSQIYSVATFYNAFSLKPKGKHCLQVCMGTACHVRGSPQVLDRIQTKLGIEPGETSRDHLFTLETVNCLGACALGPIVVTDGEYSGQMNVQKADQLLKTILRAEVKA</sequence>
<gene>
    <name evidence="8" type="ORF">LARV_01456</name>
</gene>
<evidence type="ECO:0000256" key="3">
    <source>
        <dbReference type="ARBA" id="ARBA00022723"/>
    </source>
</evidence>
<keyword evidence="3 7" id="KW-0479">Metal-binding</keyword>
<keyword evidence="5 7" id="KW-0411">Iron-sulfur</keyword>
<keyword evidence="2 7" id="KW-0001">2Fe-2S</keyword>
<evidence type="ECO:0000256" key="6">
    <source>
        <dbReference type="ARBA" id="ARBA00034078"/>
    </source>
</evidence>
<reference evidence="8" key="1">
    <citation type="submission" date="2015-07" db="EMBL/GenBank/DDBJ databases">
        <title>Draft Genome Sequences of Anaerolinea thermolimosa IMO-1, Bellilinea caldifistulae GOMI-1, Leptolinea tardivitalis YMTK-2, Levilinea saccharolytica KIBI-1,Longilinea arvoryzae KOME-1, Previously Described as Members of the Anaerolineaceae (Chloroflexi).</title>
        <authorList>
            <person name="Sekiguchi Y."/>
            <person name="Ohashi A."/>
            <person name="Matsuura N."/>
            <person name="Tourlousse M.D."/>
        </authorList>
    </citation>
    <scope>NUCLEOTIDE SEQUENCE [LARGE SCALE GENOMIC DNA]</scope>
    <source>
        <strain evidence="8">KOME-1</strain>
    </source>
</reference>
<dbReference type="STRING" id="360412.LARV_01456"/>
<evidence type="ECO:0000256" key="7">
    <source>
        <dbReference type="PIRSR" id="PIRSR000216-1"/>
    </source>
</evidence>
<feature type="binding site" evidence="7">
    <location>
        <position position="123"/>
    </location>
    <ligand>
        <name>[2Fe-2S] cluster</name>
        <dbReference type="ChEBI" id="CHEBI:190135"/>
    </ligand>
</feature>
<protein>
    <submittedName>
        <fullName evidence="8">NADH:ubiquinone oxidoreductase 24 kD subunit</fullName>
    </submittedName>
</protein>
<dbReference type="Gene3D" id="3.40.30.10">
    <property type="entry name" value="Glutaredoxin"/>
    <property type="match status" value="1"/>
</dbReference>
<dbReference type="PROSITE" id="PS01099">
    <property type="entry name" value="COMPLEX1_24K"/>
    <property type="match status" value="1"/>
</dbReference>
<keyword evidence="9" id="KW-1185">Reference proteome</keyword>
<dbReference type="Proteomes" id="UP000055060">
    <property type="component" value="Unassembled WGS sequence"/>
</dbReference>
<dbReference type="OrthoDB" id="9807941at2"/>
<comment type="similarity">
    <text evidence="1">Belongs to the complex I 24 kDa subunit family.</text>
</comment>
<dbReference type="EMBL" id="DF967972">
    <property type="protein sequence ID" value="GAP13701.1"/>
    <property type="molecule type" value="Genomic_DNA"/>
</dbReference>
<dbReference type="Pfam" id="PF01257">
    <property type="entry name" value="2Fe-2S_thioredx"/>
    <property type="match status" value="1"/>
</dbReference>
<dbReference type="RefSeq" id="WP_075073022.1">
    <property type="nucleotide sequence ID" value="NZ_DF967972.1"/>
</dbReference>
<dbReference type="GO" id="GO:0051537">
    <property type="term" value="F:2 iron, 2 sulfur cluster binding"/>
    <property type="evidence" value="ECO:0007669"/>
    <property type="project" value="UniProtKB-KW"/>
</dbReference>
<dbReference type="GO" id="GO:0016491">
    <property type="term" value="F:oxidoreductase activity"/>
    <property type="evidence" value="ECO:0007669"/>
    <property type="project" value="InterPro"/>
</dbReference>
<comment type="cofactor">
    <cofactor evidence="7">
        <name>[2Fe-2S] cluster</name>
        <dbReference type="ChEBI" id="CHEBI:190135"/>
    </cofactor>
    <text evidence="7">Binds 1 [2Fe-2S] cluster.</text>
</comment>
<dbReference type="GO" id="GO:0046872">
    <property type="term" value="F:metal ion binding"/>
    <property type="evidence" value="ECO:0007669"/>
    <property type="project" value="UniProtKB-KW"/>
</dbReference>
<dbReference type="InterPro" id="IPR002023">
    <property type="entry name" value="NuoE-like"/>
</dbReference>
<keyword evidence="8" id="KW-0830">Ubiquinone</keyword>
<proteinExistence type="inferred from homology"/>
<comment type="cofactor">
    <cofactor evidence="6">
        <name>[2Fe-2S] cluster</name>
        <dbReference type="ChEBI" id="CHEBI:190135"/>
    </cofactor>
</comment>
<keyword evidence="4 7" id="KW-0408">Iron</keyword>
<dbReference type="PIRSF" id="PIRSF000216">
    <property type="entry name" value="NADH_DH_24kDa"/>
    <property type="match status" value="1"/>
</dbReference>
<feature type="binding site" evidence="7">
    <location>
        <position position="119"/>
    </location>
    <ligand>
        <name>[2Fe-2S] cluster</name>
        <dbReference type="ChEBI" id="CHEBI:190135"/>
    </ligand>
</feature>
<organism evidence="8">
    <name type="scientific">Longilinea arvoryzae</name>
    <dbReference type="NCBI Taxonomy" id="360412"/>
    <lineage>
        <taxon>Bacteria</taxon>
        <taxon>Bacillati</taxon>
        <taxon>Chloroflexota</taxon>
        <taxon>Anaerolineae</taxon>
        <taxon>Anaerolineales</taxon>
        <taxon>Anaerolineaceae</taxon>
        <taxon>Longilinea</taxon>
    </lineage>
</organism>
<evidence type="ECO:0000313" key="8">
    <source>
        <dbReference type="EMBL" id="GAP13701.1"/>
    </source>
</evidence>
<dbReference type="PANTHER" id="PTHR43342">
    <property type="entry name" value="NADH-QUINONE OXIDOREDUCTASE, E SUBUNIT"/>
    <property type="match status" value="1"/>
</dbReference>
<feature type="binding site" evidence="7">
    <location>
        <position position="78"/>
    </location>
    <ligand>
        <name>[2Fe-2S] cluster</name>
        <dbReference type="ChEBI" id="CHEBI:190135"/>
    </ligand>
</feature>
<dbReference type="AlphaFoldDB" id="A0A0S7BIT4"/>